<organism evidence="2 4">
    <name type="scientific">Medicago truncatula</name>
    <name type="common">Barrel medic</name>
    <name type="synonym">Medicago tribuloides</name>
    <dbReference type="NCBI Taxonomy" id="3880"/>
    <lineage>
        <taxon>Eukaryota</taxon>
        <taxon>Viridiplantae</taxon>
        <taxon>Streptophyta</taxon>
        <taxon>Embryophyta</taxon>
        <taxon>Tracheophyta</taxon>
        <taxon>Spermatophyta</taxon>
        <taxon>Magnoliopsida</taxon>
        <taxon>eudicotyledons</taxon>
        <taxon>Gunneridae</taxon>
        <taxon>Pentapetalae</taxon>
        <taxon>rosids</taxon>
        <taxon>fabids</taxon>
        <taxon>Fabales</taxon>
        <taxon>Fabaceae</taxon>
        <taxon>Papilionoideae</taxon>
        <taxon>50 kb inversion clade</taxon>
        <taxon>NPAAA clade</taxon>
        <taxon>Hologalegina</taxon>
        <taxon>IRL clade</taxon>
        <taxon>Trifolieae</taxon>
        <taxon>Medicago</taxon>
    </lineage>
</organism>
<reference evidence="2 4" key="2">
    <citation type="journal article" date="2014" name="BMC Genomics">
        <title>An improved genome release (version Mt4.0) for the model legume Medicago truncatula.</title>
        <authorList>
            <person name="Tang H."/>
            <person name="Krishnakumar V."/>
            <person name="Bidwell S."/>
            <person name="Rosen B."/>
            <person name="Chan A."/>
            <person name="Zhou S."/>
            <person name="Gentzbittel L."/>
            <person name="Childs K.L."/>
            <person name="Yandell M."/>
            <person name="Gundlach H."/>
            <person name="Mayer K.F."/>
            <person name="Schwartz D.C."/>
            <person name="Town C.D."/>
        </authorList>
    </citation>
    <scope>GENOME REANNOTATION</scope>
    <source>
        <strain evidence="3 4">cv. Jemalong A17</strain>
    </source>
</reference>
<gene>
    <name evidence="2" type="ordered locus">MTR_3g084890</name>
</gene>
<dbReference type="STRING" id="3880.G7JBD6"/>
<name>G7JBD6_MEDTR</name>
<evidence type="ECO:0000313" key="4">
    <source>
        <dbReference type="Proteomes" id="UP000002051"/>
    </source>
</evidence>
<dbReference type="PaxDb" id="3880-AES71991"/>
<evidence type="ECO:0000313" key="3">
    <source>
        <dbReference type="EnsemblPlants" id="AES71991"/>
    </source>
</evidence>
<keyword evidence="4" id="KW-1185">Reference proteome</keyword>
<proteinExistence type="predicted"/>
<dbReference type="PANTHER" id="PTHR45868">
    <property type="entry name" value="HEAVY METAL-ASSOCIATED ISOPRENYLATED PLANT PROTEIN 33-RELATED"/>
    <property type="match status" value="1"/>
</dbReference>
<dbReference type="PANTHER" id="PTHR45868:SF35">
    <property type="entry name" value="HYDROXYPROLINE-RICH GLYCOPROTEIN FAMILY PROTEIN"/>
    <property type="match status" value="1"/>
</dbReference>
<dbReference type="EMBL" id="CM001219">
    <property type="protein sequence ID" value="AES71991.1"/>
    <property type="molecule type" value="Genomic_DNA"/>
</dbReference>
<dbReference type="GO" id="GO:0046872">
    <property type="term" value="F:metal ion binding"/>
    <property type="evidence" value="ECO:0007669"/>
    <property type="project" value="UniProtKB-KW"/>
</dbReference>
<dbReference type="HOGENOM" id="CLU_1290687_0_0_1"/>
<evidence type="ECO:0000313" key="2">
    <source>
        <dbReference type="EMBL" id="AES71991.1"/>
    </source>
</evidence>
<keyword evidence="1" id="KW-0479">Metal-binding</keyword>
<accession>G7JBD6</accession>
<dbReference type="AlphaFoldDB" id="G7JBD6"/>
<dbReference type="EnsemblPlants" id="AES71991">
    <property type="protein sequence ID" value="AES71991"/>
    <property type="gene ID" value="MTR_3g084890"/>
</dbReference>
<dbReference type="OMA" id="FNIDATH"/>
<dbReference type="Gene3D" id="3.30.70.100">
    <property type="match status" value="1"/>
</dbReference>
<evidence type="ECO:0008006" key="5">
    <source>
        <dbReference type="Google" id="ProtNLM"/>
    </source>
</evidence>
<sequence length="214" mass="23848">MESHRNMTCILRVDTQSSGWEKSITKVIKSIKDVSFNIDATHGIIRISGAIDPIKLLTEIKKAGKHAELIAADISGNNNGGSVVGHSHPNSNHRHAELIATDFDGSNNSGRVVGHSHPNSNNRNEYMNNEYNGNHGHAYHYNGNHGSRYGYGYNEYDGRHGNVVPYYNHNQSHSDPYQYNGVLAPHAPSASEQMQHQQIQHYYDDDANNNCVIM</sequence>
<reference evidence="2 4" key="1">
    <citation type="journal article" date="2011" name="Nature">
        <title>The Medicago genome provides insight into the evolution of rhizobial symbioses.</title>
        <authorList>
            <person name="Young N.D."/>
            <person name="Debelle F."/>
            <person name="Oldroyd G.E."/>
            <person name="Geurts R."/>
            <person name="Cannon S.B."/>
            <person name="Udvardi M.K."/>
            <person name="Benedito V.A."/>
            <person name="Mayer K.F."/>
            <person name="Gouzy J."/>
            <person name="Schoof H."/>
            <person name="Van de Peer Y."/>
            <person name="Proost S."/>
            <person name="Cook D.R."/>
            <person name="Meyers B.C."/>
            <person name="Spannagl M."/>
            <person name="Cheung F."/>
            <person name="De Mita S."/>
            <person name="Krishnakumar V."/>
            <person name="Gundlach H."/>
            <person name="Zhou S."/>
            <person name="Mudge J."/>
            <person name="Bharti A.K."/>
            <person name="Murray J.D."/>
            <person name="Naoumkina M.A."/>
            <person name="Rosen B."/>
            <person name="Silverstein K.A."/>
            <person name="Tang H."/>
            <person name="Rombauts S."/>
            <person name="Zhao P.X."/>
            <person name="Zhou P."/>
            <person name="Barbe V."/>
            <person name="Bardou P."/>
            <person name="Bechner M."/>
            <person name="Bellec A."/>
            <person name="Berger A."/>
            <person name="Berges H."/>
            <person name="Bidwell S."/>
            <person name="Bisseling T."/>
            <person name="Choisne N."/>
            <person name="Couloux A."/>
            <person name="Denny R."/>
            <person name="Deshpande S."/>
            <person name="Dai X."/>
            <person name="Doyle J.J."/>
            <person name="Dudez A.M."/>
            <person name="Farmer A.D."/>
            <person name="Fouteau S."/>
            <person name="Franken C."/>
            <person name="Gibelin C."/>
            <person name="Gish J."/>
            <person name="Goldstein S."/>
            <person name="Gonzalez A.J."/>
            <person name="Green P.J."/>
            <person name="Hallab A."/>
            <person name="Hartog M."/>
            <person name="Hua A."/>
            <person name="Humphray S.J."/>
            <person name="Jeong D.H."/>
            <person name="Jing Y."/>
            <person name="Jocker A."/>
            <person name="Kenton S.M."/>
            <person name="Kim D.J."/>
            <person name="Klee K."/>
            <person name="Lai H."/>
            <person name="Lang C."/>
            <person name="Lin S."/>
            <person name="Macmil S.L."/>
            <person name="Magdelenat G."/>
            <person name="Matthews L."/>
            <person name="McCorrison J."/>
            <person name="Monaghan E.L."/>
            <person name="Mun J.H."/>
            <person name="Najar F.Z."/>
            <person name="Nicholson C."/>
            <person name="Noirot C."/>
            <person name="O'Bleness M."/>
            <person name="Paule C.R."/>
            <person name="Poulain J."/>
            <person name="Prion F."/>
            <person name="Qin B."/>
            <person name="Qu C."/>
            <person name="Retzel E.F."/>
            <person name="Riddle C."/>
            <person name="Sallet E."/>
            <person name="Samain S."/>
            <person name="Samson N."/>
            <person name="Sanders I."/>
            <person name="Saurat O."/>
            <person name="Scarpelli C."/>
            <person name="Schiex T."/>
            <person name="Segurens B."/>
            <person name="Severin A.J."/>
            <person name="Sherrier D.J."/>
            <person name="Shi R."/>
            <person name="Sims S."/>
            <person name="Singer S.R."/>
            <person name="Sinharoy S."/>
            <person name="Sterck L."/>
            <person name="Viollet A."/>
            <person name="Wang B.B."/>
            <person name="Wang K."/>
            <person name="Wang M."/>
            <person name="Wang X."/>
            <person name="Warfsmann J."/>
            <person name="Weissenbach J."/>
            <person name="White D.D."/>
            <person name="White J.D."/>
            <person name="Wiley G.B."/>
            <person name="Wincker P."/>
            <person name="Xing Y."/>
            <person name="Yang L."/>
            <person name="Yao Z."/>
            <person name="Ying F."/>
            <person name="Zhai J."/>
            <person name="Zhou L."/>
            <person name="Zuber A."/>
            <person name="Denarie J."/>
            <person name="Dixon R.A."/>
            <person name="May G.D."/>
            <person name="Schwartz D.C."/>
            <person name="Rogers J."/>
            <person name="Quetier F."/>
            <person name="Town C.D."/>
            <person name="Roe B.A."/>
        </authorList>
    </citation>
    <scope>NUCLEOTIDE SEQUENCE [LARGE SCALE GENOMIC DNA]</scope>
    <source>
        <strain evidence="2">A17</strain>
        <strain evidence="3 4">cv. Jemalong A17</strain>
    </source>
</reference>
<reference evidence="3" key="3">
    <citation type="submission" date="2015-04" db="UniProtKB">
        <authorList>
            <consortium name="EnsemblPlants"/>
        </authorList>
    </citation>
    <scope>IDENTIFICATION</scope>
    <source>
        <strain evidence="3">cv. Jemalong A17</strain>
    </source>
</reference>
<dbReference type="Proteomes" id="UP000002051">
    <property type="component" value="Chromosome 3"/>
</dbReference>
<protein>
    <recommendedName>
        <fullName evidence="5">HMA domain-containing protein</fullName>
    </recommendedName>
</protein>
<evidence type="ECO:0000256" key="1">
    <source>
        <dbReference type="ARBA" id="ARBA00022723"/>
    </source>
</evidence>
<dbReference type="eggNOG" id="KOG1603">
    <property type="taxonomic scope" value="Eukaryota"/>
</dbReference>